<dbReference type="RefSeq" id="WP_380672394.1">
    <property type="nucleotide sequence ID" value="NZ_JBHTCJ010000017.1"/>
</dbReference>
<dbReference type="EMBL" id="JBHTCJ010000017">
    <property type="protein sequence ID" value="MFC7344526.1"/>
    <property type="molecule type" value="Genomic_DNA"/>
</dbReference>
<accession>A0ABW2LV53</accession>
<evidence type="ECO:0000313" key="1">
    <source>
        <dbReference type="EMBL" id="MFC7344526.1"/>
    </source>
</evidence>
<organism evidence="1 2">
    <name type="scientific">Saccharopolyspora griseoalba</name>
    <dbReference type="NCBI Taxonomy" id="1431848"/>
    <lineage>
        <taxon>Bacteria</taxon>
        <taxon>Bacillati</taxon>
        <taxon>Actinomycetota</taxon>
        <taxon>Actinomycetes</taxon>
        <taxon>Pseudonocardiales</taxon>
        <taxon>Pseudonocardiaceae</taxon>
        <taxon>Saccharopolyspora</taxon>
    </lineage>
</organism>
<protein>
    <submittedName>
        <fullName evidence="1">Uncharacterized protein</fullName>
    </submittedName>
</protein>
<gene>
    <name evidence="1" type="ORF">ACFQRI_24230</name>
</gene>
<comment type="caution">
    <text evidence="1">The sequence shown here is derived from an EMBL/GenBank/DDBJ whole genome shotgun (WGS) entry which is preliminary data.</text>
</comment>
<reference evidence="2" key="1">
    <citation type="journal article" date="2019" name="Int. J. Syst. Evol. Microbiol.">
        <title>The Global Catalogue of Microorganisms (GCM) 10K type strain sequencing project: providing services to taxonomists for standard genome sequencing and annotation.</title>
        <authorList>
            <consortium name="The Broad Institute Genomics Platform"/>
            <consortium name="The Broad Institute Genome Sequencing Center for Infectious Disease"/>
            <person name="Wu L."/>
            <person name="Ma J."/>
        </authorList>
    </citation>
    <scope>NUCLEOTIDE SEQUENCE [LARGE SCALE GENOMIC DNA]</scope>
    <source>
        <strain evidence="2">WLHS5</strain>
    </source>
</reference>
<name>A0ABW2LV53_9PSEU</name>
<keyword evidence="2" id="KW-1185">Reference proteome</keyword>
<sequence>MVVQDNWCELPTGHPGRHVTCLQDDDAGEGAPITWWAWWSGSPVSYDIMPGPTCGVGDEESICTLPTDHVGNHQL</sequence>
<dbReference type="Proteomes" id="UP001596504">
    <property type="component" value="Unassembled WGS sequence"/>
</dbReference>
<evidence type="ECO:0000313" key="2">
    <source>
        <dbReference type="Proteomes" id="UP001596504"/>
    </source>
</evidence>
<proteinExistence type="predicted"/>